<feature type="signal peptide" evidence="1">
    <location>
        <begin position="1"/>
        <end position="27"/>
    </location>
</feature>
<protein>
    <submittedName>
        <fullName evidence="2">TraB/GumN family protein</fullName>
    </submittedName>
</protein>
<evidence type="ECO:0000313" key="3">
    <source>
        <dbReference type="Proteomes" id="UP000481030"/>
    </source>
</evidence>
<reference evidence="2 3" key="1">
    <citation type="journal article" date="2016" name="Antonie Van Leeuwenhoek">
        <title>Bacillus depressus sp. nov., isolated from soil of a sunflower field.</title>
        <authorList>
            <person name="Wei X."/>
            <person name="Xin D."/>
            <person name="Xin Y."/>
            <person name="Zhang H."/>
            <person name="Wang T."/>
            <person name="Zhang J."/>
        </authorList>
    </citation>
    <scope>NUCLEOTIDE SEQUENCE [LARGE SCALE GENOMIC DNA]</scope>
    <source>
        <strain evidence="2 3">BZ1</strain>
    </source>
</reference>
<dbReference type="RefSeq" id="WP_151534637.1">
    <property type="nucleotide sequence ID" value="NZ_WBOS01000003.1"/>
</dbReference>
<keyword evidence="3" id="KW-1185">Reference proteome</keyword>
<name>A0A6L3VBU9_9BACI</name>
<sequence>MKRMIRGAFAGFFTFVLMLTSIVPALAAEPKTPEISQWAVGELSEGEKYGIFPMEWYYDSFKAKITKERLNVLLAQTKKKIAALGLKKNDDYTSTAVNLNISRGNVINELYKIVAQYELPVGDSAVAYMQDRKILKGSQKGLQLDSNVTTEEAVIFATRLVKDTYYQAQAGSKGMAWKVENNGNKIYLLGSIHVGTPELYPIHEKLVTSFNEADALLVEADLFDAEGLQYFTEASMFQDGSTIKDVVSKETYEKLLKVLAKYEQPEEAFIHFKPWSLASFVSSLLLSESIGLPPEQMANSGIDMYFLLNAYLSQKPVIELEGMKAQTDMFEGLSPKAQEQYLVEALDSILDPDAKKVDESKLVKEWFDHWNKGNIKGFTESFNAVEGESSEFNDMLFGERDKNMTEKIAQLLESEEKGTYFLVVGAGHFVTPKSILFHLKEKGYKVEEFWGTEG</sequence>
<accession>A0A6L3VBU9</accession>
<proteinExistence type="predicted"/>
<dbReference type="Pfam" id="PF01963">
    <property type="entry name" value="TraB_PrgY_gumN"/>
    <property type="match status" value="1"/>
</dbReference>
<evidence type="ECO:0000313" key="2">
    <source>
        <dbReference type="EMBL" id="KAB2336683.1"/>
    </source>
</evidence>
<dbReference type="InterPro" id="IPR002816">
    <property type="entry name" value="TraB/PrgY/GumN_fam"/>
</dbReference>
<comment type="caution">
    <text evidence="2">The sequence shown here is derived from an EMBL/GenBank/DDBJ whole genome shotgun (WGS) entry which is preliminary data.</text>
</comment>
<dbReference type="Proteomes" id="UP000481030">
    <property type="component" value="Unassembled WGS sequence"/>
</dbReference>
<keyword evidence="1" id="KW-0732">Signal</keyword>
<feature type="chain" id="PRO_5027066296" evidence="1">
    <location>
        <begin position="28"/>
        <end position="454"/>
    </location>
</feature>
<organism evidence="2 3">
    <name type="scientific">Cytobacillus depressus</name>
    <dbReference type="NCBI Taxonomy" id="1602942"/>
    <lineage>
        <taxon>Bacteria</taxon>
        <taxon>Bacillati</taxon>
        <taxon>Bacillota</taxon>
        <taxon>Bacilli</taxon>
        <taxon>Bacillales</taxon>
        <taxon>Bacillaceae</taxon>
        <taxon>Cytobacillus</taxon>
    </lineage>
</organism>
<dbReference type="EMBL" id="WBOS01000003">
    <property type="protein sequence ID" value="KAB2336683.1"/>
    <property type="molecule type" value="Genomic_DNA"/>
</dbReference>
<dbReference type="PANTHER" id="PTHR40590">
    <property type="entry name" value="CYTOPLASMIC PROTEIN-RELATED"/>
    <property type="match status" value="1"/>
</dbReference>
<gene>
    <name evidence="2" type="ORF">F7731_09990</name>
</gene>
<dbReference type="PANTHER" id="PTHR40590:SF1">
    <property type="entry name" value="CYTOPLASMIC PROTEIN"/>
    <property type="match status" value="1"/>
</dbReference>
<dbReference type="OrthoDB" id="357294at2"/>
<dbReference type="AlphaFoldDB" id="A0A6L3VBU9"/>
<dbReference type="InterPro" id="IPR047111">
    <property type="entry name" value="YbaP-like"/>
</dbReference>
<dbReference type="CDD" id="cd14789">
    <property type="entry name" value="Tiki"/>
    <property type="match status" value="1"/>
</dbReference>
<evidence type="ECO:0000256" key="1">
    <source>
        <dbReference type="SAM" id="SignalP"/>
    </source>
</evidence>